<dbReference type="SUPFAM" id="SSF48464">
    <property type="entry name" value="ENTH/VHS domain"/>
    <property type="match status" value="1"/>
</dbReference>
<dbReference type="InterPro" id="IPR013809">
    <property type="entry name" value="ENTH"/>
</dbReference>
<evidence type="ECO:0000259" key="1">
    <source>
        <dbReference type="PROSITE" id="PS50942"/>
    </source>
</evidence>
<evidence type="ECO:0000313" key="2">
    <source>
        <dbReference type="EMBL" id="CDO92976.1"/>
    </source>
</evidence>
<gene>
    <name evidence="2" type="ORF">KLDO_g1283</name>
</gene>
<dbReference type="EMBL" id="CCBQ010000019">
    <property type="protein sequence ID" value="CDO92976.1"/>
    <property type="molecule type" value="Genomic_DNA"/>
</dbReference>
<proteinExistence type="predicted"/>
<dbReference type="GO" id="GO:0005768">
    <property type="term" value="C:endosome"/>
    <property type="evidence" value="ECO:0007669"/>
    <property type="project" value="TreeGrafter"/>
</dbReference>
<sequence>MSFFKGLKRVGQSTTQLKVKQATDSDESYGATGSLMNELSVLTYSEKSASEIYEVIRKRLMNGSSRLKNSHDSVVQVLKTLTLVEHLLYNGSKEFVLWMRRHQAYIEPLKEYRGNNDKDKSKVKQIRTLSGEIAKNLKDDNFLEQRRLGIIMFRSSISTPGRKSTDNSHLISRQLPANIADEEILPEFSSGLQTRSLDLQRRKSTKYSSDRVRLLATLAEEDDGT</sequence>
<organism evidence="2 3">
    <name type="scientific">Kluyveromyces dobzhanskii CBS 2104</name>
    <dbReference type="NCBI Taxonomy" id="1427455"/>
    <lineage>
        <taxon>Eukaryota</taxon>
        <taxon>Fungi</taxon>
        <taxon>Dikarya</taxon>
        <taxon>Ascomycota</taxon>
        <taxon>Saccharomycotina</taxon>
        <taxon>Saccharomycetes</taxon>
        <taxon>Saccharomycetales</taxon>
        <taxon>Saccharomycetaceae</taxon>
        <taxon>Kluyveromyces</taxon>
    </lineage>
</organism>
<dbReference type="GO" id="GO:0030125">
    <property type="term" value="C:clathrin vesicle coat"/>
    <property type="evidence" value="ECO:0007669"/>
    <property type="project" value="TreeGrafter"/>
</dbReference>
<comment type="caution">
    <text evidence="2">The sequence shown here is derived from an EMBL/GenBank/DDBJ whole genome shotgun (WGS) entry which is preliminary data.</text>
</comment>
<dbReference type="GO" id="GO:0006897">
    <property type="term" value="P:endocytosis"/>
    <property type="evidence" value="ECO:0007669"/>
    <property type="project" value="TreeGrafter"/>
</dbReference>
<dbReference type="Gene3D" id="1.25.40.90">
    <property type="match status" value="1"/>
</dbReference>
<dbReference type="GO" id="GO:0005543">
    <property type="term" value="F:phospholipid binding"/>
    <property type="evidence" value="ECO:0007669"/>
    <property type="project" value="TreeGrafter"/>
</dbReference>
<dbReference type="GO" id="GO:0030276">
    <property type="term" value="F:clathrin binding"/>
    <property type="evidence" value="ECO:0007669"/>
    <property type="project" value="TreeGrafter"/>
</dbReference>
<accession>A0A0A8L449</accession>
<name>A0A0A8L449_9SACH</name>
<dbReference type="Proteomes" id="UP000031516">
    <property type="component" value="Unassembled WGS sequence"/>
</dbReference>
<dbReference type="PROSITE" id="PS50942">
    <property type="entry name" value="ENTH"/>
    <property type="match status" value="1"/>
</dbReference>
<dbReference type="OrthoDB" id="4033880at2759"/>
<evidence type="ECO:0000313" key="3">
    <source>
        <dbReference type="Proteomes" id="UP000031516"/>
    </source>
</evidence>
<dbReference type="GO" id="GO:0005886">
    <property type="term" value="C:plasma membrane"/>
    <property type="evidence" value="ECO:0007669"/>
    <property type="project" value="TreeGrafter"/>
</dbReference>
<dbReference type="PANTHER" id="PTHR12276:SF119">
    <property type="entry name" value="EPSIN-4"/>
    <property type="match status" value="1"/>
</dbReference>
<dbReference type="AlphaFoldDB" id="A0A0A8L449"/>
<protein>
    <submittedName>
        <fullName evidence="2">WGS project CCBQ000000000 data, contig 00099</fullName>
    </submittedName>
</protein>
<dbReference type="InterPro" id="IPR008942">
    <property type="entry name" value="ENTH_VHS"/>
</dbReference>
<feature type="domain" description="ENTH" evidence="1">
    <location>
        <begin position="7"/>
        <end position="147"/>
    </location>
</feature>
<dbReference type="SMART" id="SM00273">
    <property type="entry name" value="ENTH"/>
    <property type="match status" value="1"/>
</dbReference>
<dbReference type="PANTHER" id="PTHR12276">
    <property type="entry name" value="EPSIN/ENT-RELATED"/>
    <property type="match status" value="1"/>
</dbReference>
<keyword evidence="3" id="KW-1185">Reference proteome</keyword>
<dbReference type="Pfam" id="PF01417">
    <property type="entry name" value="ENTH"/>
    <property type="match status" value="1"/>
</dbReference>
<reference evidence="2 3" key="1">
    <citation type="submission" date="2014-03" db="EMBL/GenBank/DDBJ databases">
        <title>The genome of Kluyveromyces dobzhanskii.</title>
        <authorList>
            <person name="Nystedt B."/>
            <person name="Astrom S."/>
        </authorList>
    </citation>
    <scope>NUCLEOTIDE SEQUENCE [LARGE SCALE GENOMIC DNA]</scope>
    <source>
        <strain evidence="2 3">CBS 2104</strain>
    </source>
</reference>
<dbReference type="GO" id="GO:0007015">
    <property type="term" value="P:actin filament organization"/>
    <property type="evidence" value="ECO:0007669"/>
    <property type="project" value="TreeGrafter"/>
</dbReference>